<protein>
    <submittedName>
        <fullName evidence="1">Uncharacterized protein</fullName>
    </submittedName>
</protein>
<reference evidence="1" key="2">
    <citation type="submission" date="2020-11" db="EMBL/GenBank/DDBJ databases">
        <authorList>
            <person name="McCartney M.A."/>
            <person name="Auch B."/>
            <person name="Kono T."/>
            <person name="Mallez S."/>
            <person name="Becker A."/>
            <person name="Gohl D.M."/>
            <person name="Silverstein K.A.T."/>
            <person name="Koren S."/>
            <person name="Bechman K.B."/>
            <person name="Herman A."/>
            <person name="Abrahante J.E."/>
            <person name="Garbe J."/>
        </authorList>
    </citation>
    <scope>NUCLEOTIDE SEQUENCE</scope>
    <source>
        <strain evidence="1">Duluth1</strain>
        <tissue evidence="1">Whole animal</tissue>
    </source>
</reference>
<proteinExistence type="predicted"/>
<dbReference type="Proteomes" id="UP000828390">
    <property type="component" value="Unassembled WGS sequence"/>
</dbReference>
<organism evidence="1 2">
    <name type="scientific">Dreissena polymorpha</name>
    <name type="common">Zebra mussel</name>
    <name type="synonym">Mytilus polymorpha</name>
    <dbReference type="NCBI Taxonomy" id="45954"/>
    <lineage>
        <taxon>Eukaryota</taxon>
        <taxon>Metazoa</taxon>
        <taxon>Spiralia</taxon>
        <taxon>Lophotrochozoa</taxon>
        <taxon>Mollusca</taxon>
        <taxon>Bivalvia</taxon>
        <taxon>Autobranchia</taxon>
        <taxon>Heteroconchia</taxon>
        <taxon>Euheterodonta</taxon>
        <taxon>Imparidentia</taxon>
        <taxon>Neoheterodontei</taxon>
        <taxon>Myida</taxon>
        <taxon>Dreissenoidea</taxon>
        <taxon>Dreissenidae</taxon>
        <taxon>Dreissena</taxon>
    </lineage>
</organism>
<reference evidence="1" key="1">
    <citation type="journal article" date="2019" name="bioRxiv">
        <title>The Genome of the Zebra Mussel, Dreissena polymorpha: A Resource for Invasive Species Research.</title>
        <authorList>
            <person name="McCartney M.A."/>
            <person name="Auch B."/>
            <person name="Kono T."/>
            <person name="Mallez S."/>
            <person name="Zhang Y."/>
            <person name="Obille A."/>
            <person name="Becker A."/>
            <person name="Abrahante J.E."/>
            <person name="Garbe J."/>
            <person name="Badalamenti J.P."/>
            <person name="Herman A."/>
            <person name="Mangelson H."/>
            <person name="Liachko I."/>
            <person name="Sullivan S."/>
            <person name="Sone E.D."/>
            <person name="Koren S."/>
            <person name="Silverstein K.A.T."/>
            <person name="Beckman K.B."/>
            <person name="Gohl D.M."/>
        </authorList>
    </citation>
    <scope>NUCLEOTIDE SEQUENCE</scope>
    <source>
        <strain evidence="1">Duluth1</strain>
        <tissue evidence="1">Whole animal</tissue>
    </source>
</reference>
<evidence type="ECO:0000313" key="2">
    <source>
        <dbReference type="Proteomes" id="UP000828390"/>
    </source>
</evidence>
<accession>A0A9D4JRW9</accession>
<gene>
    <name evidence="1" type="ORF">DPMN_122339</name>
</gene>
<evidence type="ECO:0000313" key="1">
    <source>
        <dbReference type="EMBL" id="KAH3820594.1"/>
    </source>
</evidence>
<dbReference type="AlphaFoldDB" id="A0A9D4JRW9"/>
<name>A0A9D4JRW9_DREPO</name>
<keyword evidence="2" id="KW-1185">Reference proteome</keyword>
<sequence>MTATGVRILKTSTVAASCTGYMAFWGGREFNCLTVLGYKRNLFVLEQEEYQEE</sequence>
<comment type="caution">
    <text evidence="1">The sequence shown here is derived from an EMBL/GenBank/DDBJ whole genome shotgun (WGS) entry which is preliminary data.</text>
</comment>
<dbReference type="EMBL" id="JAIWYP010000005">
    <property type="protein sequence ID" value="KAH3820594.1"/>
    <property type="molecule type" value="Genomic_DNA"/>
</dbReference>